<dbReference type="AlphaFoldDB" id="A0A084Y2E9"/>
<feature type="coiled-coil region" evidence="1">
    <location>
        <begin position="8"/>
        <end position="42"/>
    </location>
</feature>
<protein>
    <submittedName>
        <fullName evidence="2">Uncharacterized protein</fullName>
    </submittedName>
</protein>
<evidence type="ECO:0000313" key="2">
    <source>
        <dbReference type="EMBL" id="KFB68893.1"/>
    </source>
</evidence>
<name>A0A084Y2E9_9PROT</name>
<gene>
    <name evidence="2" type="ORF">CAPSK01_001748</name>
</gene>
<dbReference type="Proteomes" id="UP000019812">
    <property type="component" value="Unassembled WGS sequence"/>
</dbReference>
<dbReference type="Gene3D" id="1.20.5.170">
    <property type="match status" value="1"/>
</dbReference>
<reference evidence="2 3" key="1">
    <citation type="submission" date="2014-07" db="EMBL/GenBank/DDBJ databases">
        <title>Expanding our view of genomic diversity in Candidatus Accumulibacter clades.</title>
        <authorList>
            <person name="Skennerton C.T."/>
            <person name="Barr J.J."/>
            <person name="Slater F.R."/>
            <person name="Bond P.L."/>
            <person name="Tyson G.W."/>
        </authorList>
    </citation>
    <scope>NUCLEOTIDE SEQUENCE [LARGE SCALE GENOMIC DNA]</scope>
    <source>
        <strain evidence="3">SK-01</strain>
    </source>
</reference>
<organism evidence="2 3">
    <name type="scientific">Candidatus Accumulibacter vicinus</name>
    <dbReference type="NCBI Taxonomy" id="2954382"/>
    <lineage>
        <taxon>Bacteria</taxon>
        <taxon>Pseudomonadati</taxon>
        <taxon>Pseudomonadota</taxon>
        <taxon>Betaproteobacteria</taxon>
        <taxon>Candidatus Accumulibacter</taxon>
    </lineage>
</organism>
<comment type="caution">
    <text evidence="2">The sequence shown here is derived from an EMBL/GenBank/DDBJ whole genome shotgun (WGS) entry which is preliminary data.</text>
</comment>
<dbReference type="STRING" id="1457154.CAPSK01_001748"/>
<keyword evidence="1" id="KW-0175">Coiled coil</keyword>
<sequence length="67" mass="7676">MDSRTPEIAGLRQQVAELKEEVASLRACLEALKEETRILRRQQGNTLSQDTHHQAIRDLRTERCATC</sequence>
<dbReference type="EMBL" id="JDSS02000019">
    <property type="protein sequence ID" value="KFB68893.1"/>
    <property type="molecule type" value="Genomic_DNA"/>
</dbReference>
<proteinExistence type="predicted"/>
<accession>A0A084Y2E9</accession>
<evidence type="ECO:0000256" key="1">
    <source>
        <dbReference type="SAM" id="Coils"/>
    </source>
</evidence>
<evidence type="ECO:0000313" key="3">
    <source>
        <dbReference type="Proteomes" id="UP000019812"/>
    </source>
</evidence>